<evidence type="ECO:0000313" key="2">
    <source>
        <dbReference type="Proteomes" id="UP001159363"/>
    </source>
</evidence>
<dbReference type="EMBL" id="JARBHB010000002">
    <property type="protein sequence ID" value="KAJ8894208.1"/>
    <property type="molecule type" value="Genomic_DNA"/>
</dbReference>
<comment type="caution">
    <text evidence="1">The sequence shown here is derived from an EMBL/GenBank/DDBJ whole genome shotgun (WGS) entry which is preliminary data.</text>
</comment>
<accession>A0ABQ9IC27</accession>
<keyword evidence="2" id="KW-1185">Reference proteome</keyword>
<evidence type="ECO:0008006" key="3">
    <source>
        <dbReference type="Google" id="ProtNLM"/>
    </source>
</evidence>
<gene>
    <name evidence="1" type="ORF">PR048_006818</name>
</gene>
<dbReference type="Proteomes" id="UP001159363">
    <property type="component" value="Chromosome 2"/>
</dbReference>
<organism evidence="1 2">
    <name type="scientific">Dryococelus australis</name>
    <dbReference type="NCBI Taxonomy" id="614101"/>
    <lineage>
        <taxon>Eukaryota</taxon>
        <taxon>Metazoa</taxon>
        <taxon>Ecdysozoa</taxon>
        <taxon>Arthropoda</taxon>
        <taxon>Hexapoda</taxon>
        <taxon>Insecta</taxon>
        <taxon>Pterygota</taxon>
        <taxon>Neoptera</taxon>
        <taxon>Polyneoptera</taxon>
        <taxon>Phasmatodea</taxon>
        <taxon>Verophasmatodea</taxon>
        <taxon>Anareolatae</taxon>
        <taxon>Phasmatidae</taxon>
        <taxon>Eurycanthinae</taxon>
        <taxon>Dryococelus</taxon>
    </lineage>
</organism>
<evidence type="ECO:0000313" key="1">
    <source>
        <dbReference type="EMBL" id="KAJ8894208.1"/>
    </source>
</evidence>
<name>A0ABQ9IC27_9NEOP</name>
<protein>
    <recommendedName>
        <fullName evidence="3">Reverse transcriptase RNase H-like domain-containing protein</fullName>
    </recommendedName>
</protein>
<sequence length="76" mass="8681">MRLWPRQHVNVHEHVLSSAKGNFCAQFAPKWSGPHVVVKALGYTTYLIKVSRRRKVAVHCDDLRLAMLEPSTEALE</sequence>
<reference evidence="1 2" key="1">
    <citation type="submission" date="2023-02" db="EMBL/GenBank/DDBJ databases">
        <title>LHISI_Scaffold_Assembly.</title>
        <authorList>
            <person name="Stuart O.P."/>
            <person name="Cleave R."/>
            <person name="Magrath M.J.L."/>
            <person name="Mikheyev A.S."/>
        </authorList>
    </citation>
    <scope>NUCLEOTIDE SEQUENCE [LARGE SCALE GENOMIC DNA]</scope>
    <source>
        <strain evidence="1">Daus_M_001</strain>
        <tissue evidence="1">Leg muscle</tissue>
    </source>
</reference>
<proteinExistence type="predicted"/>